<dbReference type="Proteomes" id="UP001642540">
    <property type="component" value="Unassembled WGS sequence"/>
</dbReference>
<reference evidence="3 4" key="1">
    <citation type="submission" date="2024-08" db="EMBL/GenBank/DDBJ databases">
        <authorList>
            <person name="Cucini C."/>
            <person name="Frati F."/>
        </authorList>
    </citation>
    <scope>NUCLEOTIDE SEQUENCE [LARGE SCALE GENOMIC DNA]</scope>
</reference>
<dbReference type="EMBL" id="CAXLJM020000172">
    <property type="protein sequence ID" value="CAL8148559.1"/>
    <property type="molecule type" value="Genomic_DNA"/>
</dbReference>
<evidence type="ECO:0000256" key="2">
    <source>
        <dbReference type="SAM" id="SignalP"/>
    </source>
</evidence>
<keyword evidence="4" id="KW-1185">Reference proteome</keyword>
<sequence length="122" mass="13453">MKPQSVLSVLLLGTLFCILYFDNCQGSAVEIPAAVAQSQVAPAVKTAESKPGNGTVPLPPSTLSRARRQACHGREPPGHRCSNDCHCGRDRYCSSYGYCHARNRDRRLTYSEDGEYNEAEEY</sequence>
<feature type="chain" id="PRO_5046495463" evidence="2">
    <location>
        <begin position="27"/>
        <end position="122"/>
    </location>
</feature>
<evidence type="ECO:0000256" key="1">
    <source>
        <dbReference type="SAM" id="MobiDB-lite"/>
    </source>
</evidence>
<comment type="caution">
    <text evidence="3">The sequence shown here is derived from an EMBL/GenBank/DDBJ whole genome shotgun (WGS) entry which is preliminary data.</text>
</comment>
<protein>
    <submittedName>
        <fullName evidence="3">Uncharacterized protein</fullName>
    </submittedName>
</protein>
<evidence type="ECO:0000313" key="4">
    <source>
        <dbReference type="Proteomes" id="UP001642540"/>
    </source>
</evidence>
<feature type="signal peptide" evidence="2">
    <location>
        <begin position="1"/>
        <end position="26"/>
    </location>
</feature>
<gene>
    <name evidence="3" type="ORF">ODALV1_LOCUS31459</name>
</gene>
<accession>A0ABP1S9R4</accession>
<evidence type="ECO:0000313" key="3">
    <source>
        <dbReference type="EMBL" id="CAL8148559.1"/>
    </source>
</evidence>
<proteinExistence type="predicted"/>
<organism evidence="3 4">
    <name type="scientific">Orchesella dallaii</name>
    <dbReference type="NCBI Taxonomy" id="48710"/>
    <lineage>
        <taxon>Eukaryota</taxon>
        <taxon>Metazoa</taxon>
        <taxon>Ecdysozoa</taxon>
        <taxon>Arthropoda</taxon>
        <taxon>Hexapoda</taxon>
        <taxon>Collembola</taxon>
        <taxon>Entomobryomorpha</taxon>
        <taxon>Entomobryoidea</taxon>
        <taxon>Orchesellidae</taxon>
        <taxon>Orchesellinae</taxon>
        <taxon>Orchesella</taxon>
    </lineage>
</organism>
<keyword evidence="2" id="KW-0732">Signal</keyword>
<name>A0ABP1S9R4_9HEXA</name>
<feature type="region of interest" description="Disordered" evidence="1">
    <location>
        <begin position="46"/>
        <end position="65"/>
    </location>
</feature>